<keyword evidence="1" id="KW-1133">Transmembrane helix</keyword>
<feature type="transmembrane region" description="Helical" evidence="1">
    <location>
        <begin position="103"/>
        <end position="129"/>
    </location>
</feature>
<keyword evidence="1" id="KW-0472">Membrane</keyword>
<accession>A0A517Z166</accession>
<feature type="transmembrane region" description="Helical" evidence="1">
    <location>
        <begin position="61"/>
        <end position="83"/>
    </location>
</feature>
<dbReference type="AlphaFoldDB" id="A0A517Z166"/>
<evidence type="ECO:0000256" key="1">
    <source>
        <dbReference type="SAM" id="Phobius"/>
    </source>
</evidence>
<evidence type="ECO:0000313" key="2">
    <source>
        <dbReference type="EMBL" id="QDU36218.1"/>
    </source>
</evidence>
<organism evidence="2 3">
    <name type="scientific">Maioricimonas rarisocia</name>
    <dbReference type="NCBI Taxonomy" id="2528026"/>
    <lineage>
        <taxon>Bacteria</taxon>
        <taxon>Pseudomonadati</taxon>
        <taxon>Planctomycetota</taxon>
        <taxon>Planctomycetia</taxon>
        <taxon>Planctomycetales</taxon>
        <taxon>Planctomycetaceae</taxon>
        <taxon>Maioricimonas</taxon>
    </lineage>
</organism>
<dbReference type="KEGG" id="mri:Mal4_05020"/>
<gene>
    <name evidence="2" type="ORF">Mal4_05020</name>
</gene>
<dbReference type="Proteomes" id="UP000320496">
    <property type="component" value="Chromosome"/>
</dbReference>
<sequence>MAVARIEWRCPRCEKRYAIREDIPEPELCPACQQAQPDSELPAIDPHYAAQRIRRHRSLRIVAQGIKAAAVLIAVGGFLFFTLSIVQGTPLITADDRLLVTAFYLAAFFGTLLNAALIYAAGGALELLIEIEHHTRLQRAASERK</sequence>
<keyword evidence="1" id="KW-0812">Transmembrane</keyword>
<keyword evidence="3" id="KW-1185">Reference proteome</keyword>
<dbReference type="EMBL" id="CP036275">
    <property type="protein sequence ID" value="QDU36218.1"/>
    <property type="molecule type" value="Genomic_DNA"/>
</dbReference>
<proteinExistence type="predicted"/>
<reference evidence="2 3" key="1">
    <citation type="submission" date="2019-02" db="EMBL/GenBank/DDBJ databases">
        <title>Deep-cultivation of Planctomycetes and their phenomic and genomic characterization uncovers novel biology.</title>
        <authorList>
            <person name="Wiegand S."/>
            <person name="Jogler M."/>
            <person name="Boedeker C."/>
            <person name="Pinto D."/>
            <person name="Vollmers J."/>
            <person name="Rivas-Marin E."/>
            <person name="Kohn T."/>
            <person name="Peeters S.H."/>
            <person name="Heuer A."/>
            <person name="Rast P."/>
            <person name="Oberbeckmann S."/>
            <person name="Bunk B."/>
            <person name="Jeske O."/>
            <person name="Meyerdierks A."/>
            <person name="Storesund J.E."/>
            <person name="Kallscheuer N."/>
            <person name="Luecker S."/>
            <person name="Lage O.M."/>
            <person name="Pohl T."/>
            <person name="Merkel B.J."/>
            <person name="Hornburger P."/>
            <person name="Mueller R.-W."/>
            <person name="Bruemmer F."/>
            <person name="Labrenz M."/>
            <person name="Spormann A.M."/>
            <person name="Op den Camp H."/>
            <person name="Overmann J."/>
            <person name="Amann R."/>
            <person name="Jetten M.S.M."/>
            <person name="Mascher T."/>
            <person name="Medema M.H."/>
            <person name="Devos D.P."/>
            <person name="Kaster A.-K."/>
            <person name="Ovreas L."/>
            <person name="Rohde M."/>
            <person name="Galperin M.Y."/>
            <person name="Jogler C."/>
        </authorList>
    </citation>
    <scope>NUCLEOTIDE SEQUENCE [LARGE SCALE GENOMIC DNA]</scope>
    <source>
        <strain evidence="2 3">Mal4</strain>
    </source>
</reference>
<dbReference type="RefSeq" id="WP_145366904.1">
    <property type="nucleotide sequence ID" value="NZ_CP036275.1"/>
</dbReference>
<evidence type="ECO:0000313" key="3">
    <source>
        <dbReference type="Proteomes" id="UP000320496"/>
    </source>
</evidence>
<name>A0A517Z166_9PLAN</name>
<protein>
    <submittedName>
        <fullName evidence="2">Uncharacterized protein</fullName>
    </submittedName>
</protein>